<organism evidence="1 2">
    <name type="scientific">Canavalia gladiata</name>
    <name type="common">Sword bean</name>
    <name type="synonym">Dolichos gladiatus</name>
    <dbReference type="NCBI Taxonomy" id="3824"/>
    <lineage>
        <taxon>Eukaryota</taxon>
        <taxon>Viridiplantae</taxon>
        <taxon>Streptophyta</taxon>
        <taxon>Embryophyta</taxon>
        <taxon>Tracheophyta</taxon>
        <taxon>Spermatophyta</taxon>
        <taxon>Magnoliopsida</taxon>
        <taxon>eudicotyledons</taxon>
        <taxon>Gunneridae</taxon>
        <taxon>Pentapetalae</taxon>
        <taxon>rosids</taxon>
        <taxon>fabids</taxon>
        <taxon>Fabales</taxon>
        <taxon>Fabaceae</taxon>
        <taxon>Papilionoideae</taxon>
        <taxon>50 kb inversion clade</taxon>
        <taxon>NPAAA clade</taxon>
        <taxon>indigoferoid/millettioid clade</taxon>
        <taxon>Phaseoleae</taxon>
        <taxon>Canavalia</taxon>
    </lineage>
</organism>
<reference evidence="1 2" key="1">
    <citation type="submission" date="2024-01" db="EMBL/GenBank/DDBJ databases">
        <title>The genomes of 5 underutilized Papilionoideae crops provide insights into root nodulation and disease resistanc.</title>
        <authorList>
            <person name="Jiang F."/>
        </authorList>
    </citation>
    <scope>NUCLEOTIDE SEQUENCE [LARGE SCALE GENOMIC DNA]</scope>
    <source>
        <strain evidence="1">LVBAO_FW01</strain>
        <tissue evidence="1">Leaves</tissue>
    </source>
</reference>
<comment type="caution">
    <text evidence="1">The sequence shown here is derived from an EMBL/GenBank/DDBJ whole genome shotgun (WGS) entry which is preliminary data.</text>
</comment>
<dbReference type="AlphaFoldDB" id="A0AAN9Q6C8"/>
<dbReference type="EMBL" id="JAYMYQ010000006">
    <property type="protein sequence ID" value="KAK7323822.1"/>
    <property type="molecule type" value="Genomic_DNA"/>
</dbReference>
<dbReference type="Proteomes" id="UP001367508">
    <property type="component" value="Unassembled WGS sequence"/>
</dbReference>
<gene>
    <name evidence="1" type="ORF">VNO77_27317</name>
</gene>
<evidence type="ECO:0000313" key="1">
    <source>
        <dbReference type="EMBL" id="KAK7323822.1"/>
    </source>
</evidence>
<evidence type="ECO:0000313" key="2">
    <source>
        <dbReference type="Proteomes" id="UP001367508"/>
    </source>
</evidence>
<accession>A0AAN9Q6C8</accession>
<sequence length="84" mass="9533">MASYQATYANNIKALHGKEIWVHTNQIPPIPPKSKKKVGRPYKEQSLLLALDLRFLYPWFHGDFGSDFGLSTSGIRKTFQEGPV</sequence>
<protein>
    <submittedName>
        <fullName evidence="1">Uncharacterized protein</fullName>
    </submittedName>
</protein>
<name>A0AAN9Q6C8_CANGL</name>
<proteinExistence type="predicted"/>
<keyword evidence="2" id="KW-1185">Reference proteome</keyword>